<feature type="compositionally biased region" description="Basic and acidic residues" evidence="1">
    <location>
        <begin position="207"/>
        <end position="221"/>
    </location>
</feature>
<dbReference type="OrthoDB" id="7482335at2759"/>
<feature type="compositionally biased region" description="Low complexity" evidence="1">
    <location>
        <begin position="569"/>
        <end position="579"/>
    </location>
</feature>
<protein>
    <submittedName>
        <fullName evidence="2">Uncharacterized protein</fullName>
    </submittedName>
</protein>
<keyword evidence="3" id="KW-1185">Reference proteome</keyword>
<accession>A0A812BG69</accession>
<feature type="compositionally biased region" description="Low complexity" evidence="1">
    <location>
        <begin position="448"/>
        <end position="457"/>
    </location>
</feature>
<sequence length="727" mass="78143">MPPTSLRLPPTSTWSRVRSWPPSMSPTNLWWLPGCQSAVDCYRLGRARINSASLLLLAHIFFFLTYPLSRGPVRSRGGKWHVFSLDSREASHRPPRRSFFMKELPVSYAEETGTPRVASLTTASSPRLQNVDYGHAQTATVVAPSFRSRRSKYKPWASRSQSVPPPPPYSAVTVRGRVLLSYLKHRRPRLGRDDPLNLSISLSGGKETNRDSLIRSSLDRGRPRRVPGPFGADGERRPSIRESGCLGTQPKSGGKLHPRLNTGTSPIVDKYRVNGWDRSPRSRGTQSGAAERGPNSIWLLPGLRSGGGAHLRPARTSFWGSPAGNAVCRQLCRRQLDLDALRILLLRSRRRRERRAAGNEESAAVAAVAAAAAVAAIRVAAAAAAAVAAVAAVVAPPLHSSRSPAPFLRSASYGAGASARRSHSARPAPDALPLRSVVATRSRRAGRRAVSVGGRRTLNSTPPACRGGRRRLLSGPRAYCPFCRGRRKRKRDPLHVANRFLLVGRSARRFARPRRPTVSGARGTVFAGASKPARPRRFPCRRATSSRRVVFSASGRQNLGAREGTASAVGRRLTVPPVTRVRDVHRQPTRPVLKHGPRSPGRSRVVGAPKNPEGAAKARERVGGTGSGRGVAAKAVPAGSFSLPSACLAVPDSAGACRLRPVVRFPLFFRPSRIGSSTIFPSPGDDAGGSGACGGGKLTGFVRGGVQPQTFLPPPTGEIPRLELVTI</sequence>
<feature type="region of interest" description="Disordered" evidence="1">
    <location>
        <begin position="443"/>
        <end position="470"/>
    </location>
</feature>
<evidence type="ECO:0000256" key="1">
    <source>
        <dbReference type="SAM" id="MobiDB-lite"/>
    </source>
</evidence>
<dbReference type="EMBL" id="CAHIKZ030000643">
    <property type="protein sequence ID" value="CAE1230951.1"/>
    <property type="molecule type" value="Genomic_DNA"/>
</dbReference>
<dbReference type="Proteomes" id="UP000597762">
    <property type="component" value="Unassembled WGS sequence"/>
</dbReference>
<reference evidence="2" key="1">
    <citation type="submission" date="2021-01" db="EMBL/GenBank/DDBJ databases">
        <authorList>
            <person name="Li R."/>
            <person name="Bekaert M."/>
        </authorList>
    </citation>
    <scope>NUCLEOTIDE SEQUENCE</scope>
    <source>
        <strain evidence="2">Farmed</strain>
    </source>
</reference>
<feature type="region of interest" description="Disordered" evidence="1">
    <location>
        <begin position="561"/>
        <end position="628"/>
    </location>
</feature>
<proteinExistence type="predicted"/>
<gene>
    <name evidence="2" type="ORF">SPHA_17932</name>
</gene>
<comment type="caution">
    <text evidence="2">The sequence shown here is derived from an EMBL/GenBank/DDBJ whole genome shotgun (WGS) entry which is preliminary data.</text>
</comment>
<name>A0A812BG69_ACAPH</name>
<feature type="region of interest" description="Disordered" evidence="1">
    <location>
        <begin position="190"/>
        <end position="296"/>
    </location>
</feature>
<evidence type="ECO:0000313" key="3">
    <source>
        <dbReference type="Proteomes" id="UP000597762"/>
    </source>
</evidence>
<evidence type="ECO:0000313" key="2">
    <source>
        <dbReference type="EMBL" id="CAE1230951.1"/>
    </source>
</evidence>
<dbReference type="AlphaFoldDB" id="A0A812BG69"/>
<organism evidence="2 3">
    <name type="scientific">Acanthosepion pharaonis</name>
    <name type="common">Pharaoh cuttlefish</name>
    <name type="synonym">Sepia pharaonis</name>
    <dbReference type="NCBI Taxonomy" id="158019"/>
    <lineage>
        <taxon>Eukaryota</taxon>
        <taxon>Metazoa</taxon>
        <taxon>Spiralia</taxon>
        <taxon>Lophotrochozoa</taxon>
        <taxon>Mollusca</taxon>
        <taxon>Cephalopoda</taxon>
        <taxon>Coleoidea</taxon>
        <taxon>Decapodiformes</taxon>
        <taxon>Sepiida</taxon>
        <taxon>Sepiina</taxon>
        <taxon>Sepiidae</taxon>
        <taxon>Acanthosepion</taxon>
    </lineage>
</organism>